<keyword evidence="3" id="KW-0223">Dioxygenase</keyword>
<evidence type="ECO:0000256" key="4">
    <source>
        <dbReference type="ARBA" id="ARBA00023002"/>
    </source>
</evidence>
<dbReference type="InterPro" id="IPR005123">
    <property type="entry name" value="Oxoglu/Fe-dep_dioxygenase_dom"/>
</dbReference>
<dbReference type="SMART" id="SM00702">
    <property type="entry name" value="P4Hc"/>
    <property type="match status" value="1"/>
</dbReference>
<name>A0A7S3PTI8_9STRA</name>
<accession>A0A7S3PTI8</accession>
<evidence type="ECO:0000259" key="7">
    <source>
        <dbReference type="PROSITE" id="PS51471"/>
    </source>
</evidence>
<dbReference type="GO" id="GO:0005783">
    <property type="term" value="C:endoplasmic reticulum"/>
    <property type="evidence" value="ECO:0007669"/>
    <property type="project" value="TreeGrafter"/>
</dbReference>
<dbReference type="GO" id="GO:0004656">
    <property type="term" value="F:procollagen-proline 4-dioxygenase activity"/>
    <property type="evidence" value="ECO:0007669"/>
    <property type="project" value="TreeGrafter"/>
</dbReference>
<feature type="signal peptide" evidence="6">
    <location>
        <begin position="1"/>
        <end position="33"/>
    </location>
</feature>
<dbReference type="PANTHER" id="PTHR10869:SF229">
    <property type="entry name" value="PROLYL 4-HYDROXYLASE ALPHA SUBUNIT DOMAIN-CONTAINING PROTEIN"/>
    <property type="match status" value="1"/>
</dbReference>
<dbReference type="PROSITE" id="PS51471">
    <property type="entry name" value="FE2OG_OXY"/>
    <property type="match status" value="1"/>
</dbReference>
<organism evidence="8">
    <name type="scientific">Chaetoceros debilis</name>
    <dbReference type="NCBI Taxonomy" id="122233"/>
    <lineage>
        <taxon>Eukaryota</taxon>
        <taxon>Sar</taxon>
        <taxon>Stramenopiles</taxon>
        <taxon>Ochrophyta</taxon>
        <taxon>Bacillariophyta</taxon>
        <taxon>Coscinodiscophyceae</taxon>
        <taxon>Chaetocerotophycidae</taxon>
        <taxon>Chaetocerotales</taxon>
        <taxon>Chaetocerotaceae</taxon>
        <taxon>Chaetoceros</taxon>
    </lineage>
</organism>
<sequence>MPPAPNRKNISTAFNLLKCLVAVVTLGTLETEGALTGALKLNDHLLQTSSLFRTNLSTRLSFATNTEADNKSPNPYPYLVTVQQSPYPPVYNGANPTYPNIQLIHEDPPIYTVPDFLSHSECDFLIAAAQDCFIPAPIIGKEQDELSTERTSSTCYFTRDDFPDYLSKVSLLTGQAVENCEWPQVGRYLPSQQYHPHFDALDLSSDEGQRASLNGGQRIVTVLAYLNDIQAGRGGQTDFPKLNNLQIQPKKGMALVFFPASMDCLVDLDALHAAKPAMDTKYISQV</sequence>
<evidence type="ECO:0000256" key="5">
    <source>
        <dbReference type="ARBA" id="ARBA00023004"/>
    </source>
</evidence>
<feature type="chain" id="PRO_5030659480" description="Fe2OG dioxygenase domain-containing protein" evidence="6">
    <location>
        <begin position="34"/>
        <end position="286"/>
    </location>
</feature>
<dbReference type="Pfam" id="PF13640">
    <property type="entry name" value="2OG-FeII_Oxy_3"/>
    <property type="match status" value="1"/>
</dbReference>
<keyword evidence="5" id="KW-0408">Iron</keyword>
<keyword evidence="4" id="KW-0560">Oxidoreductase</keyword>
<dbReference type="InterPro" id="IPR044862">
    <property type="entry name" value="Pro_4_hyd_alph_FE2OG_OXY"/>
</dbReference>
<dbReference type="PANTHER" id="PTHR10869">
    <property type="entry name" value="PROLYL 4-HYDROXYLASE ALPHA SUBUNIT"/>
    <property type="match status" value="1"/>
</dbReference>
<comment type="cofactor">
    <cofactor evidence="1">
        <name>L-ascorbate</name>
        <dbReference type="ChEBI" id="CHEBI:38290"/>
    </cofactor>
</comment>
<evidence type="ECO:0000256" key="2">
    <source>
        <dbReference type="ARBA" id="ARBA00022723"/>
    </source>
</evidence>
<dbReference type="InterPro" id="IPR006620">
    <property type="entry name" value="Pro_4_hyd_alph"/>
</dbReference>
<keyword evidence="6" id="KW-0732">Signal</keyword>
<dbReference type="EMBL" id="HBIO01000058">
    <property type="protein sequence ID" value="CAE0455200.1"/>
    <property type="molecule type" value="Transcribed_RNA"/>
</dbReference>
<dbReference type="Gene3D" id="2.60.120.620">
    <property type="entry name" value="q2cbj1_9rhob like domain"/>
    <property type="match status" value="1"/>
</dbReference>
<evidence type="ECO:0000256" key="1">
    <source>
        <dbReference type="ARBA" id="ARBA00001961"/>
    </source>
</evidence>
<reference evidence="8" key="1">
    <citation type="submission" date="2021-01" db="EMBL/GenBank/DDBJ databases">
        <authorList>
            <person name="Corre E."/>
            <person name="Pelletier E."/>
            <person name="Niang G."/>
            <person name="Scheremetjew M."/>
            <person name="Finn R."/>
            <person name="Kale V."/>
            <person name="Holt S."/>
            <person name="Cochrane G."/>
            <person name="Meng A."/>
            <person name="Brown T."/>
            <person name="Cohen L."/>
        </authorList>
    </citation>
    <scope>NUCLEOTIDE SEQUENCE</scope>
    <source>
        <strain evidence="8">MM31A-1</strain>
    </source>
</reference>
<dbReference type="GO" id="GO:0005506">
    <property type="term" value="F:iron ion binding"/>
    <property type="evidence" value="ECO:0007669"/>
    <property type="project" value="InterPro"/>
</dbReference>
<dbReference type="InterPro" id="IPR045054">
    <property type="entry name" value="P4HA-like"/>
</dbReference>
<keyword evidence="2" id="KW-0479">Metal-binding</keyword>
<evidence type="ECO:0000256" key="6">
    <source>
        <dbReference type="SAM" id="SignalP"/>
    </source>
</evidence>
<protein>
    <recommendedName>
        <fullName evidence="7">Fe2OG dioxygenase domain-containing protein</fullName>
    </recommendedName>
</protein>
<gene>
    <name evidence="8" type="ORF">CDEB00056_LOCUS41</name>
</gene>
<feature type="domain" description="Fe2OG dioxygenase" evidence="7">
    <location>
        <begin position="179"/>
        <end position="286"/>
    </location>
</feature>
<evidence type="ECO:0000256" key="3">
    <source>
        <dbReference type="ARBA" id="ARBA00022964"/>
    </source>
</evidence>
<proteinExistence type="predicted"/>
<dbReference type="AlphaFoldDB" id="A0A7S3PTI8"/>
<dbReference type="GO" id="GO:0031418">
    <property type="term" value="F:L-ascorbic acid binding"/>
    <property type="evidence" value="ECO:0007669"/>
    <property type="project" value="InterPro"/>
</dbReference>
<evidence type="ECO:0000313" key="8">
    <source>
        <dbReference type="EMBL" id="CAE0455200.1"/>
    </source>
</evidence>